<protein>
    <submittedName>
        <fullName evidence="1">Uncharacterized protein</fullName>
    </submittedName>
</protein>
<dbReference type="Pfam" id="PF19991">
    <property type="entry name" value="HMA_2"/>
    <property type="match status" value="1"/>
</dbReference>
<sequence length="158" mass="17068">MNAQIVHCTPGRLRIKIPAARHNIAFFSDLQQKLLSAEGISSVTINPTAASLVIVHDGDVDPRAVCRSLPGLAVTSFAMCPHTKAIARGDSERGNDTDLVFLLAKLLPLIFAGHPIARLAEIVGEPILRAVVEDMMRPRSYRLPVTAKEEEELVAIAA</sequence>
<gene>
    <name evidence="1" type="ORF">IE4872_CH03249</name>
</gene>
<proteinExistence type="predicted"/>
<dbReference type="EMBL" id="CP017101">
    <property type="protein sequence ID" value="APO68849.1"/>
    <property type="molecule type" value="Genomic_DNA"/>
</dbReference>
<organism evidence="1 2">
    <name type="scientific">Rhizobium gallicum</name>
    <dbReference type="NCBI Taxonomy" id="56730"/>
    <lineage>
        <taxon>Bacteria</taxon>
        <taxon>Pseudomonadati</taxon>
        <taxon>Pseudomonadota</taxon>
        <taxon>Alphaproteobacteria</taxon>
        <taxon>Hyphomicrobiales</taxon>
        <taxon>Rhizobiaceae</taxon>
        <taxon>Rhizobium/Agrobacterium group</taxon>
        <taxon>Rhizobium</taxon>
    </lineage>
</organism>
<reference evidence="1 2" key="1">
    <citation type="submission" date="2016-09" db="EMBL/GenBank/DDBJ databases">
        <title>The complete genome sequences of Rhizobium gallicum, symbiovars gallicum and phaseoli, symbionts associated to common bean (Phaseolus vulgaris).</title>
        <authorList>
            <person name="Bustos P."/>
            <person name="Santamaria R.I."/>
            <person name="Perez-Carrascal O.M."/>
            <person name="Juarez S."/>
            <person name="Lozano L."/>
            <person name="Martinez-Flores I."/>
            <person name="Martinez-Romero E."/>
            <person name="Cevallos M."/>
            <person name="Romero D."/>
            <person name="Davila G."/>
            <person name="Gonzalez V."/>
        </authorList>
    </citation>
    <scope>NUCLEOTIDE SEQUENCE [LARGE SCALE GENOMIC DNA]</scope>
    <source>
        <strain evidence="1 2">IE4872</strain>
    </source>
</reference>
<dbReference type="OrthoDB" id="8421309at2"/>
<evidence type="ECO:0000313" key="1">
    <source>
        <dbReference type="EMBL" id="APO68849.1"/>
    </source>
</evidence>
<name>A0A1L5NM04_9HYPH</name>
<dbReference type="RefSeq" id="WP_156886460.1">
    <property type="nucleotide sequence ID" value="NZ_CP017101.1"/>
</dbReference>
<dbReference type="Proteomes" id="UP000184749">
    <property type="component" value="Chromosome"/>
</dbReference>
<evidence type="ECO:0000313" key="2">
    <source>
        <dbReference type="Proteomes" id="UP000184749"/>
    </source>
</evidence>
<accession>A0A1L5NM04</accession>
<dbReference type="AlphaFoldDB" id="A0A1L5NM04"/>